<protein>
    <submittedName>
        <fullName evidence="2">Uncharacterized protein</fullName>
    </submittedName>
</protein>
<keyword evidence="1" id="KW-1133">Transmembrane helix</keyword>
<proteinExistence type="predicted"/>
<comment type="caution">
    <text evidence="2">The sequence shown here is derived from an EMBL/GenBank/DDBJ whole genome shotgun (WGS) entry which is preliminary data.</text>
</comment>
<keyword evidence="3" id="KW-1185">Reference proteome</keyword>
<gene>
    <name evidence="2" type="ORF">HNR32_000408</name>
</gene>
<dbReference type="EMBL" id="JACHFH010000003">
    <property type="protein sequence ID" value="MBB5335288.1"/>
    <property type="molecule type" value="Genomic_DNA"/>
</dbReference>
<sequence>MDWLNNLKVSHKLTLLIAISIIALVLSGSIGYYGPTKIIMP</sequence>
<dbReference type="RefSeq" id="WP_260162428.1">
    <property type="nucleotide sequence ID" value="NZ_JACHFH010000003.1"/>
</dbReference>
<feature type="transmembrane region" description="Helical" evidence="1">
    <location>
        <begin position="13"/>
        <end position="33"/>
    </location>
</feature>
<evidence type="ECO:0000313" key="3">
    <source>
        <dbReference type="Proteomes" id="UP000559117"/>
    </source>
</evidence>
<evidence type="ECO:0000313" key="2">
    <source>
        <dbReference type="EMBL" id="MBB5335288.1"/>
    </source>
</evidence>
<dbReference type="Proteomes" id="UP000559117">
    <property type="component" value="Unassembled WGS sequence"/>
</dbReference>
<dbReference type="AlphaFoldDB" id="A0A840UKP9"/>
<name>A0A840UKP9_9FIRM</name>
<organism evidence="2 3">
    <name type="scientific">Pectinatus brassicae</name>
    <dbReference type="NCBI Taxonomy" id="862415"/>
    <lineage>
        <taxon>Bacteria</taxon>
        <taxon>Bacillati</taxon>
        <taxon>Bacillota</taxon>
        <taxon>Negativicutes</taxon>
        <taxon>Selenomonadales</taxon>
        <taxon>Selenomonadaceae</taxon>
        <taxon>Pectinatus</taxon>
    </lineage>
</organism>
<reference evidence="2 3" key="1">
    <citation type="submission" date="2020-08" db="EMBL/GenBank/DDBJ databases">
        <title>Genomic Encyclopedia of Type Strains, Phase IV (KMG-IV): sequencing the most valuable type-strain genomes for metagenomic binning, comparative biology and taxonomic classification.</title>
        <authorList>
            <person name="Goeker M."/>
        </authorList>
    </citation>
    <scope>NUCLEOTIDE SEQUENCE [LARGE SCALE GENOMIC DNA]</scope>
    <source>
        <strain evidence="2 3">DSM 24661</strain>
    </source>
</reference>
<keyword evidence="1" id="KW-0472">Membrane</keyword>
<evidence type="ECO:0000256" key="1">
    <source>
        <dbReference type="SAM" id="Phobius"/>
    </source>
</evidence>
<accession>A0A840UKP9</accession>
<keyword evidence="1" id="KW-0812">Transmembrane</keyword>